<comment type="catalytic activity">
    <reaction evidence="1">
        <text>Hydrolysis of terminal non-reducing alpha-L-rhamnose residues in alpha-L-rhamnosides.</text>
        <dbReference type="EC" id="3.2.1.40"/>
    </reaction>
</comment>
<dbReference type="InterPro" id="IPR013783">
    <property type="entry name" value="Ig-like_fold"/>
</dbReference>
<dbReference type="InterPro" id="IPR016007">
    <property type="entry name" value="Alpha_rhamnosid"/>
</dbReference>
<accession>A0AAW0YKG3</accession>
<dbReference type="KEGG" id="kne:92182851"/>
<feature type="domain" description="Bacterial alpha-L-rhamnosidase N-terminal" evidence="5">
    <location>
        <begin position="152"/>
        <end position="309"/>
    </location>
</feature>
<proteinExistence type="predicted"/>
<dbReference type="PANTHER" id="PTHR33307">
    <property type="entry name" value="ALPHA-RHAMNOSIDASE (EUROFUNG)"/>
    <property type="match status" value="1"/>
</dbReference>
<organism evidence="8 9">
    <name type="scientific">Kwoniella newhampshirensis</name>
    <dbReference type="NCBI Taxonomy" id="1651941"/>
    <lineage>
        <taxon>Eukaryota</taxon>
        <taxon>Fungi</taxon>
        <taxon>Dikarya</taxon>
        <taxon>Basidiomycota</taxon>
        <taxon>Agaricomycotina</taxon>
        <taxon>Tremellomycetes</taxon>
        <taxon>Tremellales</taxon>
        <taxon>Cryptococcaceae</taxon>
        <taxon>Kwoniella</taxon>
    </lineage>
</organism>
<dbReference type="SUPFAM" id="SSF48208">
    <property type="entry name" value="Six-hairpin glycosidases"/>
    <property type="match status" value="1"/>
</dbReference>
<gene>
    <name evidence="8" type="ORF">IAR55_005593</name>
</gene>
<evidence type="ECO:0000259" key="4">
    <source>
        <dbReference type="Pfam" id="PF05592"/>
    </source>
</evidence>
<evidence type="ECO:0000256" key="2">
    <source>
        <dbReference type="ARBA" id="ARBA00012652"/>
    </source>
</evidence>
<dbReference type="InterPro" id="IPR012341">
    <property type="entry name" value="6hp_glycosidase-like_sf"/>
</dbReference>
<dbReference type="InterPro" id="IPR008902">
    <property type="entry name" value="Rhamnosid_concanavalin"/>
</dbReference>
<feature type="domain" description="Alpha-L-rhamnosidase concanavalin-like" evidence="4">
    <location>
        <begin position="319"/>
        <end position="418"/>
    </location>
</feature>
<dbReference type="Pfam" id="PF25788">
    <property type="entry name" value="Ig_Rha78A_N"/>
    <property type="match status" value="1"/>
</dbReference>
<dbReference type="Pfam" id="PF08531">
    <property type="entry name" value="Bac_rhamnosid_N"/>
    <property type="match status" value="1"/>
</dbReference>
<feature type="domain" description="Alpha-L-rhamnosidase six-hairpin glycosidase" evidence="6">
    <location>
        <begin position="424"/>
        <end position="778"/>
    </location>
</feature>
<dbReference type="GO" id="GO:0030596">
    <property type="term" value="F:alpha-L-rhamnosidase activity"/>
    <property type="evidence" value="ECO:0007669"/>
    <property type="project" value="UniProtKB-EC"/>
</dbReference>
<dbReference type="Gene3D" id="2.60.40.10">
    <property type="entry name" value="Immunoglobulins"/>
    <property type="match status" value="1"/>
</dbReference>
<dbReference type="Pfam" id="PF17390">
    <property type="entry name" value="Bac_rhamnosid_C"/>
    <property type="match status" value="1"/>
</dbReference>
<dbReference type="GeneID" id="92182851"/>
<dbReference type="PANTHER" id="PTHR33307:SF6">
    <property type="entry name" value="ALPHA-RHAMNOSIDASE (EUROFUNG)-RELATED"/>
    <property type="match status" value="1"/>
</dbReference>
<dbReference type="InterPro" id="IPR008928">
    <property type="entry name" value="6-hairpin_glycosidase_sf"/>
</dbReference>
<dbReference type="Pfam" id="PF17389">
    <property type="entry name" value="Bac_rhamnosid6H"/>
    <property type="match status" value="1"/>
</dbReference>
<evidence type="ECO:0000256" key="3">
    <source>
        <dbReference type="ARBA" id="ARBA00022801"/>
    </source>
</evidence>
<evidence type="ECO:0000259" key="6">
    <source>
        <dbReference type="Pfam" id="PF17389"/>
    </source>
</evidence>
<dbReference type="InterPro" id="IPR035396">
    <property type="entry name" value="Bac_rhamnosid6H"/>
</dbReference>
<dbReference type="EC" id="3.2.1.40" evidence="2"/>
<dbReference type="RefSeq" id="XP_066800457.1">
    <property type="nucleotide sequence ID" value="XM_066948684.1"/>
</dbReference>
<dbReference type="GO" id="GO:0005975">
    <property type="term" value="P:carbohydrate metabolic process"/>
    <property type="evidence" value="ECO:0007669"/>
    <property type="project" value="InterPro"/>
</dbReference>
<dbReference type="Gene3D" id="1.50.10.10">
    <property type="match status" value="1"/>
</dbReference>
<dbReference type="Gene3D" id="2.60.420.10">
    <property type="entry name" value="Maltose phosphorylase, domain 3"/>
    <property type="match status" value="1"/>
</dbReference>
<keyword evidence="3" id="KW-0378">Hydrolase</keyword>
<dbReference type="PIRSF" id="PIRSF010631">
    <property type="entry name" value="A-rhamnsds"/>
    <property type="match status" value="1"/>
</dbReference>
<evidence type="ECO:0000259" key="5">
    <source>
        <dbReference type="Pfam" id="PF08531"/>
    </source>
</evidence>
<dbReference type="AlphaFoldDB" id="A0AAW0YKG3"/>
<evidence type="ECO:0000313" key="8">
    <source>
        <dbReference type="EMBL" id="KAK8846507.1"/>
    </source>
</evidence>
<comment type="caution">
    <text evidence="8">The sequence shown here is derived from an EMBL/GenBank/DDBJ whole genome shotgun (WGS) entry which is preliminary data.</text>
</comment>
<keyword evidence="9" id="KW-1185">Reference proteome</keyword>
<dbReference type="InterPro" id="IPR013737">
    <property type="entry name" value="Bac_rhamnosid_N"/>
</dbReference>
<dbReference type="Gene3D" id="2.60.120.260">
    <property type="entry name" value="Galactose-binding domain-like"/>
    <property type="match status" value="2"/>
</dbReference>
<reference evidence="8 9" key="1">
    <citation type="journal article" date="2024" name="bioRxiv">
        <title>Comparative genomics of Cryptococcus and Kwoniella reveals pathogenesis evolution and contrasting karyotype dynamics via intercentromeric recombination or chromosome fusion.</title>
        <authorList>
            <person name="Coelho M.A."/>
            <person name="David-Palma M."/>
            <person name="Shea T."/>
            <person name="Bowers K."/>
            <person name="McGinley-Smith S."/>
            <person name="Mohammad A.W."/>
            <person name="Gnirke A."/>
            <person name="Yurkov A.M."/>
            <person name="Nowrousian M."/>
            <person name="Sun S."/>
            <person name="Cuomo C.A."/>
            <person name="Heitman J."/>
        </authorList>
    </citation>
    <scope>NUCLEOTIDE SEQUENCE [LARGE SCALE GENOMIC DNA]</scope>
    <source>
        <strain evidence="8 9">CBS 13917</strain>
    </source>
</reference>
<feature type="domain" description="Alpha-L-rhamnosidase C-terminal" evidence="7">
    <location>
        <begin position="780"/>
        <end position="855"/>
    </location>
</feature>
<evidence type="ECO:0000313" key="9">
    <source>
        <dbReference type="Proteomes" id="UP001388673"/>
    </source>
</evidence>
<evidence type="ECO:0000256" key="1">
    <source>
        <dbReference type="ARBA" id="ARBA00001445"/>
    </source>
</evidence>
<evidence type="ECO:0000259" key="7">
    <source>
        <dbReference type="Pfam" id="PF17390"/>
    </source>
</evidence>
<sequence length="884" mass="97922">MTITACEIDKVAFEHYASPLGINTPSPRISWTIARGAKEWYQSDYEIEVRTAGETGHAEIHSVKSDNSILVPWPSTPLASRQRALVRVRARSTDGDWTAWRETEVEAGLLDNQEWKSSFVACSPPPTQSDSKRPFRLRQIFTIPLGQGTGKPPQARLYVTALGVYEAYMNGVRVGDDILAPGWTSYNSRLAYQTHDVTHLLREGRNVIGAWVGEGWYAGNLGYNGGSRNIFGERPALLAQLEIDGKAIQTEWEYSFGAVVSSEIYNGEVYDSRLPDNDDLDVGEWSPVESFPIPDVKLFSSQSPPIRAVQVVRPVKIITTPGGNTVVDFGQNLGGVIRLLAEPSSTSEQRLVIRHAEVLEHGELGTRPLRYAKATDTIHLGGARGVKGYMPKFTFHGFRYAEVTGWPGITLDDLEAIVFQSSMRRTGHFHCSHPLINRLHENALWSTIGNTIGLPTDCPQRDERLGWTGDVCVFSPTMSYLFDTSGFLSEWLQDLWHDQRKLDGVVPIFIPDTGTDVSTPEAIWGDAAVVVPHDVYLAYGDTAVLERQFQSIRMWLDHGVKRDSITGMWSRDRDQLGDWLAPRAPPETPNMGPTDNMLVADAWLIHSTRTAAKIARVIGKQTESSMYTHQASRLTEAFYNEYVTASGRLVSETQTAVCLLLHFEIYPESCKSGVDYRSVFAERLSELVVKANWLIDTGFAGTPIVLPTLADHGHSSHAYRMLQATQCPSWLSCVLLDATTIWERWDSMLADGSINPGEMTSFNHYALGSVASFMHKHIGGLSPLSPGWKDILVQPQPGGTVTAASTSHISPYGMIEVEWEIQDEQLQVVVEVPPNCTAQIVLPGKKATAGSGRHQYTVPYLLPQFPPAVLVPHFAPIRPNDYAA</sequence>
<protein>
    <recommendedName>
        <fullName evidence="2">alpha-L-rhamnosidase</fullName>
        <ecNumber evidence="2">3.2.1.40</ecNumber>
    </recommendedName>
</protein>
<name>A0AAW0YKG3_9TREE</name>
<dbReference type="InterPro" id="IPR035398">
    <property type="entry name" value="Bac_rhamnosid_C"/>
</dbReference>
<dbReference type="EMBL" id="JBCAWK010000011">
    <property type="protein sequence ID" value="KAK8846507.1"/>
    <property type="molecule type" value="Genomic_DNA"/>
</dbReference>
<dbReference type="Proteomes" id="UP001388673">
    <property type="component" value="Unassembled WGS sequence"/>
</dbReference>
<dbReference type="Pfam" id="PF05592">
    <property type="entry name" value="Bac_rhamnosid"/>
    <property type="match status" value="1"/>
</dbReference>